<gene>
    <name evidence="2" type="primary">tmcAL</name>
    <name evidence="3" type="ORF">IAA53_04840</name>
</gene>
<comment type="catalytic activity">
    <reaction evidence="2">
        <text>cytidine(34) in elongator tRNA(Met) + acetate + ATP = N(4)-acetylcytidine(34) in elongator tRNA(Met) + AMP + diphosphate</text>
        <dbReference type="Rhea" id="RHEA:58144"/>
        <dbReference type="Rhea" id="RHEA-COMP:10693"/>
        <dbReference type="Rhea" id="RHEA-COMP:10694"/>
        <dbReference type="ChEBI" id="CHEBI:30089"/>
        <dbReference type="ChEBI" id="CHEBI:30616"/>
        <dbReference type="ChEBI" id="CHEBI:33019"/>
        <dbReference type="ChEBI" id="CHEBI:74900"/>
        <dbReference type="ChEBI" id="CHEBI:82748"/>
        <dbReference type="ChEBI" id="CHEBI:456215"/>
    </reaction>
</comment>
<organism evidence="3 4">
    <name type="scientific">Candidatus Avoscillospira avicola</name>
    <dbReference type="NCBI Taxonomy" id="2840706"/>
    <lineage>
        <taxon>Bacteria</taxon>
        <taxon>Bacillati</taxon>
        <taxon>Bacillota</taxon>
        <taxon>Clostridia</taxon>
        <taxon>Eubacteriales</taxon>
        <taxon>Oscillospiraceae</taxon>
        <taxon>Oscillospiraceae incertae sedis</taxon>
        <taxon>Candidatus Avoscillospira</taxon>
    </lineage>
</organism>
<accession>A0A9D1IVT2</accession>
<dbReference type="SUPFAM" id="SSF52374">
    <property type="entry name" value="Nucleotidylyl transferase"/>
    <property type="match status" value="1"/>
</dbReference>
<dbReference type="InterPro" id="IPR014729">
    <property type="entry name" value="Rossmann-like_a/b/a_fold"/>
</dbReference>
<dbReference type="GO" id="GO:0016879">
    <property type="term" value="F:ligase activity, forming carbon-nitrogen bonds"/>
    <property type="evidence" value="ECO:0007669"/>
    <property type="project" value="UniProtKB-UniRule"/>
</dbReference>
<keyword evidence="2" id="KW-0694">RNA-binding</keyword>
<reference evidence="3" key="2">
    <citation type="journal article" date="2021" name="PeerJ">
        <title>Extensive microbial diversity within the chicken gut microbiome revealed by metagenomics and culture.</title>
        <authorList>
            <person name="Gilroy R."/>
            <person name="Ravi A."/>
            <person name="Getino M."/>
            <person name="Pursley I."/>
            <person name="Horton D.L."/>
            <person name="Alikhan N.F."/>
            <person name="Baker D."/>
            <person name="Gharbi K."/>
            <person name="Hall N."/>
            <person name="Watson M."/>
            <person name="Adriaenssens E.M."/>
            <person name="Foster-Nyarko E."/>
            <person name="Jarju S."/>
            <person name="Secka A."/>
            <person name="Antonio M."/>
            <person name="Oren A."/>
            <person name="Chaudhuri R.R."/>
            <person name="La Ragione R."/>
            <person name="Hildebrand F."/>
            <person name="Pallen M.J."/>
        </authorList>
    </citation>
    <scope>NUCLEOTIDE SEQUENCE</scope>
    <source>
        <strain evidence="3">ChiBcec15-4380</strain>
    </source>
</reference>
<keyword evidence="1 2" id="KW-0819">tRNA processing</keyword>
<comment type="caution">
    <text evidence="3">The sequence shown here is derived from an EMBL/GenBank/DDBJ whole genome shotgun (WGS) entry which is preliminary data.</text>
</comment>
<keyword evidence="2" id="KW-0067">ATP-binding</keyword>
<dbReference type="AlphaFoldDB" id="A0A9D1IVT2"/>
<keyword evidence="2" id="KW-0436">Ligase</keyword>
<dbReference type="GO" id="GO:0005737">
    <property type="term" value="C:cytoplasm"/>
    <property type="evidence" value="ECO:0007669"/>
    <property type="project" value="UniProtKB-SubCell"/>
</dbReference>
<evidence type="ECO:0000256" key="2">
    <source>
        <dbReference type="HAMAP-Rule" id="MF_01539"/>
    </source>
</evidence>
<comment type="caution">
    <text evidence="2">Lacks conserved residue(s) required for the propagation of feature annotation.</text>
</comment>
<feature type="binding site" evidence="2">
    <location>
        <position position="182"/>
    </location>
    <ligand>
        <name>ATP</name>
        <dbReference type="ChEBI" id="CHEBI:30616"/>
    </ligand>
</feature>
<comment type="similarity">
    <text evidence="2">Belongs to the TmcAL family.</text>
</comment>
<feature type="binding site" evidence="2">
    <location>
        <begin position="7"/>
        <end position="20"/>
    </location>
    <ligand>
        <name>ATP</name>
        <dbReference type="ChEBI" id="CHEBI:30616"/>
    </ligand>
</feature>
<evidence type="ECO:0000313" key="3">
    <source>
        <dbReference type="EMBL" id="HIR50601.1"/>
    </source>
</evidence>
<protein>
    <recommendedName>
        <fullName evidence="2">tRNA(Met) cytidine acetate ligase</fullName>
        <ecNumber evidence="2">6.3.4.-</ecNumber>
    </recommendedName>
</protein>
<dbReference type="EMBL" id="DVHE01000042">
    <property type="protein sequence ID" value="HIR50601.1"/>
    <property type="molecule type" value="Genomic_DNA"/>
</dbReference>
<dbReference type="EC" id="6.3.4.-" evidence="2"/>
<dbReference type="GO" id="GO:0000049">
    <property type="term" value="F:tRNA binding"/>
    <property type="evidence" value="ECO:0007669"/>
    <property type="project" value="UniProtKB-KW"/>
</dbReference>
<dbReference type="GO" id="GO:0005524">
    <property type="term" value="F:ATP binding"/>
    <property type="evidence" value="ECO:0007669"/>
    <property type="project" value="UniProtKB-KW"/>
</dbReference>
<proteinExistence type="inferred from homology"/>
<dbReference type="HAMAP" id="MF_01539">
    <property type="entry name" value="TmcAL"/>
    <property type="match status" value="1"/>
</dbReference>
<evidence type="ECO:0000313" key="4">
    <source>
        <dbReference type="Proteomes" id="UP000824239"/>
    </source>
</evidence>
<dbReference type="Pfam" id="PF05636">
    <property type="entry name" value="HIGH_NTase1"/>
    <property type="match status" value="1"/>
</dbReference>
<dbReference type="Proteomes" id="UP000824239">
    <property type="component" value="Unassembled WGS sequence"/>
</dbReference>
<comment type="function">
    <text evidence="2">Catalyzes the formation of N(4)-acetylcytidine (ac(4)C) at the wobble position of elongator tRNA(Met), using acetate and ATP as substrates. First activates an acetate ion to form acetyladenylate (Ac-AMP) and then transfers the acetyl group to tRNA to form ac(4)C34.</text>
</comment>
<comment type="subcellular location">
    <subcellularLocation>
        <location evidence="2">Cytoplasm</location>
    </subcellularLocation>
</comment>
<dbReference type="GO" id="GO:0006400">
    <property type="term" value="P:tRNA modification"/>
    <property type="evidence" value="ECO:0007669"/>
    <property type="project" value="UniProtKB-UniRule"/>
</dbReference>
<keyword evidence="2" id="KW-0820">tRNA-binding</keyword>
<feature type="binding site" evidence="2">
    <location>
        <position position="103"/>
    </location>
    <ligand>
        <name>ATP</name>
        <dbReference type="ChEBI" id="CHEBI:30616"/>
    </ligand>
</feature>
<reference evidence="3" key="1">
    <citation type="submission" date="2020-10" db="EMBL/GenBank/DDBJ databases">
        <authorList>
            <person name="Gilroy R."/>
        </authorList>
    </citation>
    <scope>NUCLEOTIDE SEQUENCE</scope>
    <source>
        <strain evidence="3">ChiBcec15-4380</strain>
    </source>
</reference>
<dbReference type="PANTHER" id="PTHR37825">
    <property type="entry name" value="TRNA(MET) CYTIDINE ACETATE LIGASE"/>
    <property type="match status" value="1"/>
</dbReference>
<dbReference type="Gene3D" id="3.40.50.620">
    <property type="entry name" value="HUPs"/>
    <property type="match status" value="1"/>
</dbReference>
<keyword evidence="2" id="KW-0547">Nucleotide-binding</keyword>
<feature type="binding site" evidence="2">
    <location>
        <position position="157"/>
    </location>
    <ligand>
        <name>ATP</name>
        <dbReference type="ChEBI" id="CHEBI:30616"/>
    </ligand>
</feature>
<dbReference type="InterPro" id="IPR008513">
    <property type="entry name" value="tRNA(Met)_cyd_acetate_ligase"/>
</dbReference>
<sequence length="385" mass="40991">MAVVGIICEYNPFHLGHLRQLRLVRAALGPETAVVCAMSGNYVQRGMPAAWDKYARAEAAVAAGADLVLELPLTGVLSSAEGFARAGVALLSSLGVVDVLSFGAECGDGAALEALADRMEGPAFSEALRAGLDQGLPYAAARQQAAGDTEGLLSQPNNILALEYLRALRHLQSPLRPLVIARNGDYHALTPDAEAPSASALRAMLPGDGWQSYVPPAAAKILAAAPQYDFAHGERAVLARLRAIERQDWEACAHGSEGLWSKAWRAAGTAPDCDAFLQAVKSKRYPLSRVRRLLLCAYLGVTQADLQRPVPYGRILAVGPAGRGLLRQARDTGALPLVNPGARAPEPEYERLEQRTGDLFTLFAQPGASTPCGMDRTQRLIIEKS</sequence>
<name>A0A9D1IVT2_9FIRM</name>
<evidence type="ECO:0000256" key="1">
    <source>
        <dbReference type="ARBA" id="ARBA00022694"/>
    </source>
</evidence>
<keyword evidence="2" id="KW-0963">Cytoplasm</keyword>
<dbReference type="PANTHER" id="PTHR37825:SF1">
    <property type="entry name" value="TRNA(MET) CYTIDINE ACETATE LIGASE"/>
    <property type="match status" value="1"/>
</dbReference>